<dbReference type="RefSeq" id="WP_163197898.1">
    <property type="nucleotide sequence ID" value="NZ_WHZV01000012.1"/>
</dbReference>
<dbReference type="Gene3D" id="2.60.40.1080">
    <property type="match status" value="1"/>
</dbReference>
<proteinExistence type="predicted"/>
<organism evidence="2 3">
    <name type="scientific">Bifidobacterium platyrrhinorum</name>
    <dbReference type="NCBI Taxonomy" id="2661628"/>
    <lineage>
        <taxon>Bacteria</taxon>
        <taxon>Bacillati</taxon>
        <taxon>Actinomycetota</taxon>
        <taxon>Actinomycetes</taxon>
        <taxon>Bifidobacteriales</taxon>
        <taxon>Bifidobacteriaceae</taxon>
        <taxon>Bifidobacterium</taxon>
    </lineage>
</organism>
<gene>
    <name evidence="2" type="ORF">GFD21_10310</name>
</gene>
<dbReference type="AlphaFoldDB" id="A0A6L9SU74"/>
<comment type="caution">
    <text evidence="2">The sequence shown here is derived from an EMBL/GenBank/DDBJ whole genome shotgun (WGS) entry which is preliminary data.</text>
</comment>
<dbReference type="EMBL" id="WHZV01000012">
    <property type="protein sequence ID" value="NEG56138.1"/>
    <property type="molecule type" value="Genomic_DNA"/>
</dbReference>
<reference evidence="2 3" key="1">
    <citation type="submission" date="2019-10" db="EMBL/GenBank/DDBJ databases">
        <title>Bifidobacterium from non-human primates.</title>
        <authorList>
            <person name="Modesto M."/>
        </authorList>
    </citation>
    <scope>NUCLEOTIDE SEQUENCE [LARGE SCALE GENOMIC DNA]</scope>
    <source>
        <strain evidence="2 3">SMA15</strain>
    </source>
</reference>
<evidence type="ECO:0000313" key="2">
    <source>
        <dbReference type="EMBL" id="NEG56138.1"/>
    </source>
</evidence>
<dbReference type="Pfam" id="PF02368">
    <property type="entry name" value="Big_2"/>
    <property type="match status" value="1"/>
</dbReference>
<evidence type="ECO:0000313" key="3">
    <source>
        <dbReference type="Proteomes" id="UP000483293"/>
    </source>
</evidence>
<dbReference type="Proteomes" id="UP000483293">
    <property type="component" value="Unassembled WGS sequence"/>
</dbReference>
<sequence length="55" mass="5876">MTPDAESITVTPDTLAMRVGETARLEVSVLPANASQEFTAEIENPAIATIEKEES</sequence>
<accession>A0A6L9SU74</accession>
<name>A0A6L9SU74_9BIFI</name>
<feature type="domain" description="BIG2" evidence="1">
    <location>
        <begin position="5"/>
        <end position="51"/>
    </location>
</feature>
<protein>
    <recommendedName>
        <fullName evidence="1">BIG2 domain-containing protein</fullName>
    </recommendedName>
</protein>
<evidence type="ECO:0000259" key="1">
    <source>
        <dbReference type="Pfam" id="PF02368"/>
    </source>
</evidence>
<dbReference type="InterPro" id="IPR003343">
    <property type="entry name" value="Big_2"/>
</dbReference>
<keyword evidence="3" id="KW-1185">Reference proteome</keyword>